<keyword evidence="1" id="KW-0472">Membrane</keyword>
<evidence type="ECO:0000313" key="2">
    <source>
        <dbReference type="EMBL" id="KJY83215.1"/>
    </source>
</evidence>
<dbReference type="EMBL" id="JXXV01000016">
    <property type="protein sequence ID" value="KJY83215.1"/>
    <property type="molecule type" value="Genomic_DNA"/>
</dbReference>
<dbReference type="Pfam" id="PF11086">
    <property type="entry name" value="DUF2878"/>
    <property type="match status" value="1"/>
</dbReference>
<dbReference type="OrthoDB" id="6522758at2"/>
<feature type="transmembrane region" description="Helical" evidence="1">
    <location>
        <begin position="103"/>
        <end position="122"/>
    </location>
</feature>
<sequence length="173" mass="19301">MTRILLVSTWFQIVWFCAVIGNDNWQPLTLLLVTATLVISALKTTINWYKYSLIVTLGVAVDFTNSSFGLFQFEAQQFPLWLVALWMIFAWYAHFLYPMLSQYPLAVVSIVGGIGGTLSYCAGESLGAVVFGASIFTMTAILLVEWSLIIALVIKVYGYENSNVSRGLSRFSK</sequence>
<reference evidence="2 3" key="1">
    <citation type="journal article" date="2015" name="BMC Genomics">
        <title>Genome mining reveals unlocked bioactive potential of marine Gram-negative bacteria.</title>
        <authorList>
            <person name="Machado H."/>
            <person name="Sonnenschein E.C."/>
            <person name="Melchiorsen J."/>
            <person name="Gram L."/>
        </authorList>
    </citation>
    <scope>NUCLEOTIDE SEQUENCE [LARGE SCALE GENOMIC DNA]</scope>
    <source>
        <strain evidence="2 3">S2757</strain>
    </source>
</reference>
<comment type="caution">
    <text evidence="2">The sequence shown here is derived from an EMBL/GenBank/DDBJ whole genome shotgun (WGS) entry which is preliminary data.</text>
</comment>
<keyword evidence="1" id="KW-1133">Transmembrane helix</keyword>
<dbReference type="Proteomes" id="UP000033673">
    <property type="component" value="Unassembled WGS sequence"/>
</dbReference>
<dbReference type="AlphaFoldDB" id="A0A0F4NJ74"/>
<evidence type="ECO:0000313" key="3">
    <source>
        <dbReference type="Proteomes" id="UP000033673"/>
    </source>
</evidence>
<evidence type="ECO:0000256" key="1">
    <source>
        <dbReference type="SAM" id="Phobius"/>
    </source>
</evidence>
<protein>
    <submittedName>
        <fullName evidence="2">Zinc ABC transporter permease</fullName>
    </submittedName>
</protein>
<dbReference type="PATRIC" id="fig|579748.3.peg.1935"/>
<dbReference type="RefSeq" id="WP_045955453.1">
    <property type="nucleotide sequence ID" value="NZ_JXXV01000016.1"/>
</dbReference>
<proteinExistence type="predicted"/>
<keyword evidence="3" id="KW-1185">Reference proteome</keyword>
<accession>A0A0F4NJ74</accession>
<feature type="transmembrane region" description="Helical" evidence="1">
    <location>
        <begin position="51"/>
        <end position="71"/>
    </location>
</feature>
<keyword evidence="1" id="KW-0812">Transmembrane</keyword>
<name>A0A0F4NJ74_9VIBR</name>
<feature type="transmembrane region" description="Helical" evidence="1">
    <location>
        <begin position="129"/>
        <end position="154"/>
    </location>
</feature>
<gene>
    <name evidence="2" type="ORF">TW81_09400</name>
</gene>
<feature type="transmembrane region" description="Helical" evidence="1">
    <location>
        <begin position="78"/>
        <end position="97"/>
    </location>
</feature>
<dbReference type="InterPro" id="IPR021306">
    <property type="entry name" value="DUF2878"/>
</dbReference>
<dbReference type="STRING" id="579748.TW81_09400"/>
<organism evidence="2 3">
    <name type="scientific">Vibrio galatheae</name>
    <dbReference type="NCBI Taxonomy" id="579748"/>
    <lineage>
        <taxon>Bacteria</taxon>
        <taxon>Pseudomonadati</taxon>
        <taxon>Pseudomonadota</taxon>
        <taxon>Gammaproteobacteria</taxon>
        <taxon>Vibrionales</taxon>
        <taxon>Vibrionaceae</taxon>
        <taxon>Vibrio</taxon>
    </lineage>
</organism>